<feature type="transmembrane region" description="Helical" evidence="6">
    <location>
        <begin position="82"/>
        <end position="104"/>
    </location>
</feature>
<dbReference type="PANTHER" id="PTHR30250">
    <property type="entry name" value="PST FAMILY PREDICTED COLANIC ACID TRANSPORTER"/>
    <property type="match status" value="1"/>
</dbReference>
<feature type="transmembrane region" description="Helical" evidence="6">
    <location>
        <begin position="222"/>
        <end position="239"/>
    </location>
</feature>
<organism evidence="7 8">
    <name type="scientific">Chitinophaga ginsengisegetis</name>
    <dbReference type="NCBI Taxonomy" id="393003"/>
    <lineage>
        <taxon>Bacteria</taxon>
        <taxon>Pseudomonadati</taxon>
        <taxon>Bacteroidota</taxon>
        <taxon>Chitinophagia</taxon>
        <taxon>Chitinophagales</taxon>
        <taxon>Chitinophagaceae</taxon>
        <taxon>Chitinophaga</taxon>
    </lineage>
</organism>
<reference evidence="8" key="1">
    <citation type="submission" date="2017-02" db="EMBL/GenBank/DDBJ databases">
        <authorList>
            <person name="Varghese N."/>
            <person name="Submissions S."/>
        </authorList>
    </citation>
    <scope>NUCLEOTIDE SEQUENCE [LARGE SCALE GENOMIC DNA]</scope>
    <source>
        <strain evidence="8">DSM 18108</strain>
    </source>
</reference>
<dbReference type="GO" id="GO:0005886">
    <property type="term" value="C:plasma membrane"/>
    <property type="evidence" value="ECO:0007669"/>
    <property type="project" value="UniProtKB-SubCell"/>
</dbReference>
<keyword evidence="4 6" id="KW-1133">Transmembrane helix</keyword>
<keyword evidence="3 6" id="KW-0812">Transmembrane</keyword>
<keyword evidence="2" id="KW-1003">Cell membrane</keyword>
<evidence type="ECO:0000256" key="5">
    <source>
        <dbReference type="ARBA" id="ARBA00023136"/>
    </source>
</evidence>
<feature type="transmembrane region" description="Helical" evidence="6">
    <location>
        <begin position="124"/>
        <end position="142"/>
    </location>
</feature>
<name>A0A1T5PAR4_9BACT</name>
<evidence type="ECO:0000313" key="7">
    <source>
        <dbReference type="EMBL" id="SKD09707.1"/>
    </source>
</evidence>
<feature type="transmembrane region" description="Helical" evidence="6">
    <location>
        <begin position="306"/>
        <end position="323"/>
    </location>
</feature>
<dbReference type="AlphaFoldDB" id="A0A1T5PAR4"/>
<dbReference type="STRING" id="393003.SAMN05660461_5596"/>
<dbReference type="Proteomes" id="UP000190166">
    <property type="component" value="Unassembled WGS sequence"/>
</dbReference>
<feature type="transmembrane region" description="Helical" evidence="6">
    <location>
        <begin position="329"/>
        <end position="350"/>
    </location>
</feature>
<comment type="subcellular location">
    <subcellularLocation>
        <location evidence="1">Cell membrane</location>
        <topology evidence="1">Multi-pass membrane protein</topology>
    </subcellularLocation>
</comment>
<evidence type="ECO:0000256" key="2">
    <source>
        <dbReference type="ARBA" id="ARBA00022475"/>
    </source>
</evidence>
<accession>A0A1T5PAR4</accession>
<feature type="transmembrane region" description="Helical" evidence="6">
    <location>
        <begin position="154"/>
        <end position="173"/>
    </location>
</feature>
<feature type="transmembrane region" description="Helical" evidence="6">
    <location>
        <begin position="452"/>
        <end position="473"/>
    </location>
</feature>
<dbReference type="InterPro" id="IPR050833">
    <property type="entry name" value="Poly_Biosynth_Transport"/>
</dbReference>
<evidence type="ECO:0000256" key="6">
    <source>
        <dbReference type="SAM" id="Phobius"/>
    </source>
</evidence>
<feature type="transmembrane region" description="Helical" evidence="6">
    <location>
        <begin position="40"/>
        <end position="62"/>
    </location>
</feature>
<evidence type="ECO:0000256" key="1">
    <source>
        <dbReference type="ARBA" id="ARBA00004651"/>
    </source>
</evidence>
<dbReference type="RefSeq" id="WP_079472854.1">
    <property type="nucleotide sequence ID" value="NZ_FUZZ01000005.1"/>
</dbReference>
<dbReference type="PANTHER" id="PTHR30250:SF11">
    <property type="entry name" value="O-ANTIGEN TRANSPORTER-RELATED"/>
    <property type="match status" value="1"/>
</dbReference>
<proteinExistence type="predicted"/>
<keyword evidence="5 6" id="KW-0472">Membrane</keyword>
<keyword evidence="8" id="KW-1185">Reference proteome</keyword>
<gene>
    <name evidence="7" type="ORF">SAMN05660461_5596</name>
</gene>
<sequence>MGVVKHQSLRSSVLIYLGFAIGGINTLLLFPVFFSGDQFGLTRIIGDIGVIVVPFCTFSTGLMINRFYPYYAYHLPEKKNDLMGWVVIATLIGLALFFVGTVVFKDLIVRKYVTKSPLLIEYFYFLYPFVTGIVLFSVFESYSWSRHETVAPNFLKELLIRIMTSAIIGLYVFKLISFIVFMWLFSLLYIIALVLLLFYLWRKDLLYFSIRVSSVTSRLYKRMMIYAFSLTSATIFNLLSQNIGALIIASISGLDEAAYMTIATYMAQLIQVPQRSISSIATPIIAQSWKDKNMAKIDEIYKKSSILQLVAALFIFWEIWLNIDDIYRIMPHAYSSAKYLVFFMGVAKIIDMGTGVNQQLLATSRFWRFDLTSATVLVILSIPLNYFLIKKYGMVGSGYSMMISQFVFNGIRLLFIRKRFGLQPFSINTLKAVVASVAIYYISSLLPPLGNPFISIVVHGLLFLVLFGGAILLMQVSEDINHTVAATLRKAGNKVFRRK</sequence>
<feature type="transmembrane region" description="Helical" evidence="6">
    <location>
        <begin position="427"/>
        <end position="446"/>
    </location>
</feature>
<feature type="transmembrane region" description="Helical" evidence="6">
    <location>
        <begin position="179"/>
        <end position="201"/>
    </location>
</feature>
<protein>
    <submittedName>
        <fullName evidence="7">Membrane protein involved in the export of O-antigen and teichoic acid</fullName>
    </submittedName>
</protein>
<evidence type="ECO:0000313" key="8">
    <source>
        <dbReference type="Proteomes" id="UP000190166"/>
    </source>
</evidence>
<evidence type="ECO:0000256" key="3">
    <source>
        <dbReference type="ARBA" id="ARBA00022692"/>
    </source>
</evidence>
<feature type="transmembrane region" description="Helical" evidence="6">
    <location>
        <begin position="12"/>
        <end position="34"/>
    </location>
</feature>
<feature type="transmembrane region" description="Helical" evidence="6">
    <location>
        <begin position="371"/>
        <end position="389"/>
    </location>
</feature>
<dbReference type="EMBL" id="FUZZ01000005">
    <property type="protein sequence ID" value="SKD09707.1"/>
    <property type="molecule type" value="Genomic_DNA"/>
</dbReference>
<evidence type="ECO:0000256" key="4">
    <source>
        <dbReference type="ARBA" id="ARBA00022989"/>
    </source>
</evidence>